<protein>
    <submittedName>
        <fullName evidence="2">Uncharacterized protein</fullName>
    </submittedName>
</protein>
<feature type="region of interest" description="Disordered" evidence="1">
    <location>
        <begin position="1"/>
        <end position="42"/>
    </location>
</feature>
<proteinExistence type="predicted"/>
<reference evidence="2" key="1">
    <citation type="submission" date="2021-02" db="EMBL/GenBank/DDBJ databases">
        <authorList>
            <person name="Nowell W R."/>
        </authorList>
    </citation>
    <scope>NUCLEOTIDE SEQUENCE</scope>
</reference>
<organism evidence="2 3">
    <name type="scientific">Adineta steineri</name>
    <dbReference type="NCBI Taxonomy" id="433720"/>
    <lineage>
        <taxon>Eukaryota</taxon>
        <taxon>Metazoa</taxon>
        <taxon>Spiralia</taxon>
        <taxon>Gnathifera</taxon>
        <taxon>Rotifera</taxon>
        <taxon>Eurotatoria</taxon>
        <taxon>Bdelloidea</taxon>
        <taxon>Adinetida</taxon>
        <taxon>Adinetidae</taxon>
        <taxon>Adineta</taxon>
    </lineage>
</organism>
<dbReference type="EMBL" id="CAJNOG010004100">
    <property type="protein sequence ID" value="CAF1538644.1"/>
    <property type="molecule type" value="Genomic_DNA"/>
</dbReference>
<name>A0A815W4R8_9BILA</name>
<feature type="non-terminal residue" evidence="2">
    <location>
        <position position="1"/>
    </location>
</feature>
<dbReference type="Proteomes" id="UP000663845">
    <property type="component" value="Unassembled WGS sequence"/>
</dbReference>
<gene>
    <name evidence="2" type="ORF">JYZ213_LOCUS45569</name>
</gene>
<sequence>LDLESSSDDDDLDDSDDPDKEPADSLAIPTGNQPIPSEQVKT</sequence>
<evidence type="ECO:0000256" key="1">
    <source>
        <dbReference type="SAM" id="MobiDB-lite"/>
    </source>
</evidence>
<evidence type="ECO:0000313" key="2">
    <source>
        <dbReference type="EMBL" id="CAF1538644.1"/>
    </source>
</evidence>
<feature type="non-terminal residue" evidence="2">
    <location>
        <position position="42"/>
    </location>
</feature>
<comment type="caution">
    <text evidence="2">The sequence shown here is derived from an EMBL/GenBank/DDBJ whole genome shotgun (WGS) entry which is preliminary data.</text>
</comment>
<evidence type="ECO:0000313" key="3">
    <source>
        <dbReference type="Proteomes" id="UP000663845"/>
    </source>
</evidence>
<dbReference type="AlphaFoldDB" id="A0A815W4R8"/>
<feature type="compositionally biased region" description="Acidic residues" evidence="1">
    <location>
        <begin position="1"/>
        <end position="19"/>
    </location>
</feature>
<accession>A0A815W4R8</accession>